<feature type="compositionally biased region" description="Basic and acidic residues" evidence="13">
    <location>
        <begin position="515"/>
        <end position="555"/>
    </location>
</feature>
<dbReference type="EMBL" id="JARQWQ010000046">
    <property type="protein sequence ID" value="KAK2558056.1"/>
    <property type="molecule type" value="Genomic_DNA"/>
</dbReference>
<reference evidence="15" key="1">
    <citation type="journal article" date="2023" name="G3 (Bethesda)">
        <title>Whole genome assembly and annotation of the endangered Caribbean coral Acropora cervicornis.</title>
        <authorList>
            <person name="Selwyn J.D."/>
            <person name="Vollmer S.V."/>
        </authorList>
    </citation>
    <scope>NUCLEOTIDE SEQUENCE</scope>
    <source>
        <strain evidence="15">K2</strain>
    </source>
</reference>
<feature type="transmembrane region" description="Helical" evidence="14">
    <location>
        <begin position="112"/>
        <end position="134"/>
    </location>
</feature>
<evidence type="ECO:0000256" key="4">
    <source>
        <dbReference type="ARBA" id="ARBA00021882"/>
    </source>
</evidence>
<reference evidence="15" key="2">
    <citation type="journal article" date="2023" name="Science">
        <title>Genomic signatures of disease resistance in endangered staghorn corals.</title>
        <authorList>
            <person name="Vollmer S.V."/>
            <person name="Selwyn J.D."/>
            <person name="Despard B.A."/>
            <person name="Roesel C.L."/>
        </authorList>
    </citation>
    <scope>NUCLEOTIDE SEQUENCE</scope>
    <source>
        <strain evidence="15">K2</strain>
    </source>
</reference>
<proteinExistence type="predicted"/>
<evidence type="ECO:0000256" key="9">
    <source>
        <dbReference type="ARBA" id="ARBA00023136"/>
    </source>
</evidence>
<evidence type="ECO:0000256" key="12">
    <source>
        <dbReference type="ARBA" id="ARBA00031129"/>
    </source>
</evidence>
<dbReference type="AlphaFoldDB" id="A0AAD9QB39"/>
<dbReference type="PANTHER" id="PTHR47464">
    <property type="entry name" value="MACOILIN"/>
    <property type="match status" value="1"/>
</dbReference>
<gene>
    <name evidence="15" type="ORF">P5673_019625</name>
</gene>
<feature type="compositionally biased region" description="Low complexity" evidence="13">
    <location>
        <begin position="389"/>
        <end position="408"/>
    </location>
</feature>
<evidence type="ECO:0000256" key="3">
    <source>
        <dbReference type="ARBA" id="ARBA00004269"/>
    </source>
</evidence>
<dbReference type="InterPro" id="IPR019130">
    <property type="entry name" value="Macoilin"/>
</dbReference>
<dbReference type="PANTHER" id="PTHR47464:SF2">
    <property type="entry name" value="MACOILIN"/>
    <property type="match status" value="1"/>
</dbReference>
<keyword evidence="7" id="KW-0256">Endoplasmic reticulum</keyword>
<evidence type="ECO:0000256" key="7">
    <source>
        <dbReference type="ARBA" id="ARBA00022824"/>
    </source>
</evidence>
<evidence type="ECO:0000256" key="13">
    <source>
        <dbReference type="SAM" id="MobiDB-lite"/>
    </source>
</evidence>
<protein>
    <recommendedName>
        <fullName evidence="4">Macoilin</fullName>
    </recommendedName>
    <alternativeName>
        <fullName evidence="12">Transmembrane protein 57</fullName>
    </alternativeName>
</protein>
<dbReference type="GO" id="GO:0031965">
    <property type="term" value="C:nuclear membrane"/>
    <property type="evidence" value="ECO:0007669"/>
    <property type="project" value="UniProtKB-SubCell"/>
</dbReference>
<evidence type="ECO:0000256" key="5">
    <source>
        <dbReference type="ARBA" id="ARBA00022553"/>
    </source>
</evidence>
<evidence type="ECO:0000256" key="8">
    <source>
        <dbReference type="ARBA" id="ARBA00022989"/>
    </source>
</evidence>
<feature type="region of interest" description="Disordered" evidence="13">
    <location>
        <begin position="337"/>
        <end position="427"/>
    </location>
</feature>
<evidence type="ECO:0000256" key="6">
    <source>
        <dbReference type="ARBA" id="ARBA00022692"/>
    </source>
</evidence>
<accession>A0AAD9QB39</accession>
<feature type="region of interest" description="Disordered" evidence="13">
    <location>
        <begin position="500"/>
        <end position="556"/>
    </location>
</feature>
<name>A0AAD9QB39_ACRCE</name>
<evidence type="ECO:0000256" key="2">
    <source>
        <dbReference type="ARBA" id="ARBA00004232"/>
    </source>
</evidence>
<evidence type="ECO:0000256" key="14">
    <source>
        <dbReference type="SAM" id="Phobius"/>
    </source>
</evidence>
<keyword evidence="5" id="KW-0597">Phosphoprotein</keyword>
<keyword evidence="16" id="KW-1185">Reference proteome</keyword>
<dbReference type="GO" id="GO:0023041">
    <property type="term" value="P:neuronal signal transduction"/>
    <property type="evidence" value="ECO:0007669"/>
    <property type="project" value="InterPro"/>
</dbReference>
<feature type="compositionally biased region" description="Polar residues" evidence="13">
    <location>
        <begin position="500"/>
        <end position="513"/>
    </location>
</feature>
<keyword evidence="8 14" id="KW-1133">Transmembrane helix</keyword>
<keyword evidence="9 14" id="KW-0472">Membrane</keyword>
<evidence type="ECO:0000256" key="1">
    <source>
        <dbReference type="ARBA" id="ARBA00003440"/>
    </source>
</evidence>
<dbReference type="GO" id="GO:0030867">
    <property type="term" value="C:rough endoplasmic reticulum membrane"/>
    <property type="evidence" value="ECO:0007669"/>
    <property type="project" value="UniProtKB-SubCell"/>
</dbReference>
<comment type="subcellular location">
    <subcellularLocation>
        <location evidence="2">Nucleus membrane</location>
        <topology evidence="2">Multi-pass membrane protein</topology>
    </subcellularLocation>
    <subcellularLocation>
        <location evidence="3">Rough endoplasmic reticulum membrane</location>
        <topology evidence="3">Multi-pass membrane protein</topology>
    </subcellularLocation>
</comment>
<keyword evidence="6 14" id="KW-0812">Transmembrane</keyword>
<sequence>MKRRSIDPSKLRRPLKRSRITESIYGSAFLYVRFFLVWIMVLTADFLLEFRFEYLWPFWLLLRSAYDSFKYQGLAFSLLFLTLSFCSDLICLMFLPVHWLFFAASTYVWVQFVWHTDRGLCLPTVSLWLLFVYVEASVRLRELKNLPFHLDLCRPFAAHCGSGYAVDAKRIYLSCKEIKVHFRKNLQIIGYPVVTLGYGVKSYVGYKMRQRRVQHVAKENEFYMQLINLALPPETNNHSDASERPSRAICNGKVANGDVTLSRGRSLPVMTNGINTKTDLDLIMAKEASRRGLKLTDLDSRNSLKANNTLDGLSGLCSKKNSEDHNLNELNKLSLEGMTKSSKGGGQQNRSSSFGVVTKNGKRNSAYKGSERFKDFVEQNVEHEESDSDSLSASSSMNNSRKNSRSSSPKGHEKCQSVDLGPSLSSQLKEERLLRRRAEGSVSQLENDNKRLRVELQTSKQGEQELKSTMHSLMASERSTKVELQQLKSECEVIQQKLQTMSSARQQDRQSLSALERKHKTERDARLLAESQLREERRRQKAEDAAAKQRDETTGHEACNALRAELEEESRQLRAVLQEKEEEIKRVDKEAEALRQKTREYDSMQLKKETEVLMSALTAMQGKNTHLENSLSSETRLKLDLFSALGDTRRQLEIAQNNLKSRDREIEALKLKIAEVMAVMPATTTYTSGDTPTVPSLVPRFNTNHLISSNHIDLPGSGLDPSAPCYIPSCKKPKGLV</sequence>
<keyword evidence="10" id="KW-0325">Glycoprotein</keyword>
<evidence type="ECO:0000313" key="15">
    <source>
        <dbReference type="EMBL" id="KAK2558056.1"/>
    </source>
</evidence>
<organism evidence="15 16">
    <name type="scientific">Acropora cervicornis</name>
    <name type="common">Staghorn coral</name>
    <dbReference type="NCBI Taxonomy" id="6130"/>
    <lineage>
        <taxon>Eukaryota</taxon>
        <taxon>Metazoa</taxon>
        <taxon>Cnidaria</taxon>
        <taxon>Anthozoa</taxon>
        <taxon>Hexacorallia</taxon>
        <taxon>Scleractinia</taxon>
        <taxon>Astrocoeniina</taxon>
        <taxon>Acroporidae</taxon>
        <taxon>Acropora</taxon>
    </lineage>
</organism>
<dbReference type="Pfam" id="PF09726">
    <property type="entry name" value="Macoilin"/>
    <property type="match status" value="2"/>
</dbReference>
<feature type="transmembrane region" description="Helical" evidence="14">
    <location>
        <begin position="74"/>
        <end position="100"/>
    </location>
</feature>
<evidence type="ECO:0000313" key="16">
    <source>
        <dbReference type="Proteomes" id="UP001249851"/>
    </source>
</evidence>
<comment type="caution">
    <text evidence="15">The sequence shown here is derived from an EMBL/GenBank/DDBJ whole genome shotgun (WGS) entry which is preliminary data.</text>
</comment>
<dbReference type="Proteomes" id="UP001249851">
    <property type="component" value="Unassembled WGS sequence"/>
</dbReference>
<comment type="function">
    <text evidence="1">Plays a role in the regulation of neuronal activity.</text>
</comment>
<evidence type="ECO:0000256" key="10">
    <source>
        <dbReference type="ARBA" id="ARBA00023180"/>
    </source>
</evidence>
<evidence type="ECO:0000256" key="11">
    <source>
        <dbReference type="ARBA" id="ARBA00023242"/>
    </source>
</evidence>
<feature type="transmembrane region" description="Helical" evidence="14">
    <location>
        <begin position="20"/>
        <end position="40"/>
    </location>
</feature>
<keyword evidence="11" id="KW-0539">Nucleus</keyword>
<feature type="compositionally biased region" description="Basic and acidic residues" evidence="13">
    <location>
        <begin position="369"/>
        <end position="383"/>
    </location>
</feature>